<dbReference type="RefSeq" id="WP_154072484.1">
    <property type="nucleotide sequence ID" value="NZ_LT670817.1"/>
</dbReference>
<keyword evidence="1" id="KW-1133">Transmembrane helix</keyword>
<reference evidence="2 3" key="1">
    <citation type="submission" date="2016-11" db="EMBL/GenBank/DDBJ databases">
        <authorList>
            <person name="Jaros S."/>
            <person name="Januszkiewicz K."/>
            <person name="Wedrychowicz H."/>
        </authorList>
    </citation>
    <scope>NUCLEOTIDE SEQUENCE [LARGE SCALE GENOMIC DNA]</scope>
    <source>
        <strain evidence="2 3">GAS138</strain>
    </source>
</reference>
<organism evidence="2 3">
    <name type="scientific">Bradyrhizobium erythrophlei</name>
    <dbReference type="NCBI Taxonomy" id="1437360"/>
    <lineage>
        <taxon>Bacteria</taxon>
        <taxon>Pseudomonadati</taxon>
        <taxon>Pseudomonadota</taxon>
        <taxon>Alphaproteobacteria</taxon>
        <taxon>Hyphomicrobiales</taxon>
        <taxon>Nitrobacteraceae</taxon>
        <taxon>Bradyrhizobium</taxon>
    </lineage>
</organism>
<evidence type="ECO:0000313" key="2">
    <source>
        <dbReference type="EMBL" id="SHH51006.1"/>
    </source>
</evidence>
<protein>
    <submittedName>
        <fullName evidence="2">Uncharacterized protein</fullName>
    </submittedName>
</protein>
<keyword evidence="1" id="KW-0472">Membrane</keyword>
<feature type="transmembrane region" description="Helical" evidence="1">
    <location>
        <begin position="6"/>
        <end position="31"/>
    </location>
</feature>
<sequence>MVTVTVTAIWAVVAIITVGAAATTMVGGIAIDKCFMIAAIFNEKPAGVTGGLRI</sequence>
<gene>
    <name evidence="2" type="ORF">SAMN05443248_5049</name>
</gene>
<dbReference type="AlphaFoldDB" id="A0A1M5TJZ5"/>
<dbReference type="EMBL" id="LT670817">
    <property type="protein sequence ID" value="SHH51006.1"/>
    <property type="molecule type" value="Genomic_DNA"/>
</dbReference>
<evidence type="ECO:0000313" key="3">
    <source>
        <dbReference type="Proteomes" id="UP000189796"/>
    </source>
</evidence>
<keyword evidence="1" id="KW-0812">Transmembrane</keyword>
<accession>A0A1M5TJZ5</accession>
<evidence type="ECO:0000256" key="1">
    <source>
        <dbReference type="SAM" id="Phobius"/>
    </source>
</evidence>
<name>A0A1M5TJZ5_9BRAD</name>
<dbReference type="Proteomes" id="UP000189796">
    <property type="component" value="Chromosome I"/>
</dbReference>
<proteinExistence type="predicted"/>